<keyword evidence="2" id="KW-0645">Protease</keyword>
<comment type="subcellular location">
    <subcellularLocation>
        <location evidence="1">Membrane</location>
    </subcellularLocation>
</comment>
<protein>
    <submittedName>
        <fullName evidence="8">Beta-lactamase/transpeptidase-like protein</fullName>
    </submittedName>
</protein>
<feature type="domain" description="D-aminopeptidase" evidence="7">
    <location>
        <begin position="366"/>
        <end position="494"/>
    </location>
</feature>
<feature type="compositionally biased region" description="Pro residues" evidence="5">
    <location>
        <begin position="21"/>
        <end position="35"/>
    </location>
</feature>
<dbReference type="PANTHER" id="PTHR46825">
    <property type="entry name" value="D-ALANYL-D-ALANINE-CARBOXYPEPTIDASE/ENDOPEPTIDASE AMPH"/>
    <property type="match status" value="1"/>
</dbReference>
<accession>A0A319EBJ4</accession>
<feature type="compositionally biased region" description="Pro residues" evidence="5">
    <location>
        <begin position="153"/>
        <end position="170"/>
    </location>
</feature>
<organism evidence="8 9">
    <name type="scientific">Aspergillus ellipticus CBS 707.79</name>
    <dbReference type="NCBI Taxonomy" id="1448320"/>
    <lineage>
        <taxon>Eukaryota</taxon>
        <taxon>Fungi</taxon>
        <taxon>Dikarya</taxon>
        <taxon>Ascomycota</taxon>
        <taxon>Pezizomycotina</taxon>
        <taxon>Eurotiomycetes</taxon>
        <taxon>Eurotiomycetidae</taxon>
        <taxon>Eurotiales</taxon>
        <taxon>Aspergillaceae</taxon>
        <taxon>Aspergillus</taxon>
        <taxon>Aspergillus subgen. Circumdati</taxon>
    </lineage>
</organism>
<dbReference type="AlphaFoldDB" id="A0A319EBJ4"/>
<keyword evidence="9" id="KW-1185">Reference proteome</keyword>
<evidence type="ECO:0000313" key="8">
    <source>
        <dbReference type="EMBL" id="PYH98128.1"/>
    </source>
</evidence>
<dbReference type="Pfam" id="PF00144">
    <property type="entry name" value="Beta-lactamase"/>
    <property type="match status" value="2"/>
</dbReference>
<feature type="region of interest" description="Disordered" evidence="5">
    <location>
        <begin position="120"/>
        <end position="171"/>
    </location>
</feature>
<dbReference type="InterPro" id="IPR012338">
    <property type="entry name" value="Beta-lactam/transpept-like"/>
</dbReference>
<evidence type="ECO:0000256" key="4">
    <source>
        <dbReference type="ARBA" id="ARBA00038215"/>
    </source>
</evidence>
<feature type="domain" description="Beta-lactamase-related" evidence="6">
    <location>
        <begin position="48"/>
        <end position="113"/>
    </location>
</feature>
<evidence type="ECO:0000256" key="2">
    <source>
        <dbReference type="ARBA" id="ARBA00022438"/>
    </source>
</evidence>
<dbReference type="Pfam" id="PF07930">
    <property type="entry name" value="DAP_B"/>
    <property type="match status" value="1"/>
</dbReference>
<dbReference type="InterPro" id="IPR027279">
    <property type="entry name" value="D_amino_pept/lipop_sf"/>
</dbReference>
<evidence type="ECO:0000256" key="1">
    <source>
        <dbReference type="ARBA" id="ARBA00004370"/>
    </source>
</evidence>
<evidence type="ECO:0000256" key="5">
    <source>
        <dbReference type="SAM" id="MobiDB-lite"/>
    </source>
</evidence>
<dbReference type="Gene3D" id="2.40.128.50">
    <property type="match status" value="2"/>
</dbReference>
<proteinExistence type="inferred from homology"/>
<dbReference type="InterPro" id="IPR001466">
    <property type="entry name" value="Beta-lactam-related"/>
</dbReference>
<keyword evidence="2" id="KW-0031">Aminopeptidase</keyword>
<comment type="similarity">
    <text evidence="4">Belongs to the peptidase S12 family.</text>
</comment>
<dbReference type="PANTHER" id="PTHR46825:SF11">
    <property type="entry name" value="PENICILLIN-BINDING PROTEIN 4"/>
    <property type="match status" value="1"/>
</dbReference>
<sequence>MPVPVSAAPSRLHHTSRSSPSSPPPSSLPPDPPRNNPIRTMTSATSVQAILEAVPALYRGPGGAAAVLQDGQLVAQHAWGYADLQARTPMTPSTRMPICSITKQMVILILKDLERNPPCSTAARGSIPEQLPASATTGRCPRSGARTRTDSSPSPPTPPKPSPAPNPYTSPPGTQYAYCNLNFHILARLTEQISGQSLSDLLTTRLFTPAAMTTAALHPDNATLPAPCIGYEGTETTGFTPAVNRMQWSGDAGVVASLTDMIAYEQYLHRDPANLYHRISQPPSFTDGTPARYGFGLEHRSIHSSVPVIGHGGALRGFRLHRFQAPTHGVAVVVMLNHEIDAEEVAGHILRKTLGLPTPPVPQLPPSPDWTGTFFDPEARLLVQTRPGGRGRAIISYAGWDEVVSLEQSDSHGRSSTLQAVVTGDVLHLSRLEDNRSFTAKRIRPDDVPRDDYTGEYHCADAESTFRCSGAGGMLYGYFEGFLGKGPMHLMRHL</sequence>
<dbReference type="VEuPathDB" id="FungiDB:BO71DRAFT_406421"/>
<gene>
    <name evidence="8" type="ORF">BO71DRAFT_406421</name>
</gene>
<dbReference type="OrthoDB" id="5946976at2759"/>
<feature type="domain" description="Beta-lactamase-related" evidence="6">
    <location>
        <begin position="167"/>
        <end position="345"/>
    </location>
</feature>
<dbReference type="EMBL" id="KZ825815">
    <property type="protein sequence ID" value="PYH98128.1"/>
    <property type="molecule type" value="Genomic_DNA"/>
</dbReference>
<dbReference type="SUPFAM" id="SSF50886">
    <property type="entry name" value="D-aminopeptidase, middle and C-terminal domains"/>
    <property type="match status" value="2"/>
</dbReference>
<feature type="region of interest" description="Disordered" evidence="5">
    <location>
        <begin position="1"/>
        <end position="39"/>
    </location>
</feature>
<dbReference type="Proteomes" id="UP000247810">
    <property type="component" value="Unassembled WGS sequence"/>
</dbReference>
<reference evidence="8 9" key="1">
    <citation type="submission" date="2018-02" db="EMBL/GenBank/DDBJ databases">
        <title>The genomes of Aspergillus section Nigri reveals drivers in fungal speciation.</title>
        <authorList>
            <consortium name="DOE Joint Genome Institute"/>
            <person name="Vesth T.C."/>
            <person name="Nybo J."/>
            <person name="Theobald S."/>
            <person name="Brandl J."/>
            <person name="Frisvad J.C."/>
            <person name="Nielsen K.F."/>
            <person name="Lyhne E.K."/>
            <person name="Kogle M.E."/>
            <person name="Kuo A."/>
            <person name="Riley R."/>
            <person name="Clum A."/>
            <person name="Nolan M."/>
            <person name="Lipzen A."/>
            <person name="Salamov A."/>
            <person name="Henrissat B."/>
            <person name="Wiebenga A."/>
            <person name="De vries R.P."/>
            <person name="Grigoriev I.V."/>
            <person name="Mortensen U.H."/>
            <person name="Andersen M.R."/>
            <person name="Baker S.E."/>
        </authorList>
    </citation>
    <scope>NUCLEOTIDE SEQUENCE [LARGE SCALE GENOMIC DNA]</scope>
    <source>
        <strain evidence="8 9">CBS 707.79</strain>
    </source>
</reference>
<dbReference type="InterPro" id="IPR012856">
    <property type="entry name" value="DAP_B_dom"/>
</dbReference>
<evidence type="ECO:0000259" key="7">
    <source>
        <dbReference type="Pfam" id="PF07930"/>
    </source>
</evidence>
<dbReference type="GO" id="GO:0004177">
    <property type="term" value="F:aminopeptidase activity"/>
    <property type="evidence" value="ECO:0007669"/>
    <property type="project" value="UniProtKB-KW"/>
</dbReference>
<keyword evidence="3" id="KW-0472">Membrane</keyword>
<evidence type="ECO:0000259" key="6">
    <source>
        <dbReference type="Pfam" id="PF00144"/>
    </source>
</evidence>
<name>A0A319EBJ4_9EURO</name>
<dbReference type="Gene3D" id="3.40.710.10">
    <property type="entry name" value="DD-peptidase/beta-lactamase superfamily"/>
    <property type="match status" value="1"/>
</dbReference>
<dbReference type="InterPro" id="IPR050491">
    <property type="entry name" value="AmpC-like"/>
</dbReference>
<dbReference type="GO" id="GO:0016020">
    <property type="term" value="C:membrane"/>
    <property type="evidence" value="ECO:0007669"/>
    <property type="project" value="UniProtKB-SubCell"/>
</dbReference>
<evidence type="ECO:0000256" key="3">
    <source>
        <dbReference type="ARBA" id="ARBA00023136"/>
    </source>
</evidence>
<evidence type="ECO:0000313" key="9">
    <source>
        <dbReference type="Proteomes" id="UP000247810"/>
    </source>
</evidence>
<keyword evidence="2" id="KW-0378">Hydrolase</keyword>
<dbReference type="SUPFAM" id="SSF56601">
    <property type="entry name" value="beta-lactamase/transpeptidase-like"/>
    <property type="match status" value="1"/>
</dbReference>